<dbReference type="Proteomes" id="UP000193719">
    <property type="component" value="Unassembled WGS sequence"/>
</dbReference>
<evidence type="ECO:0000313" key="2">
    <source>
        <dbReference type="Proteomes" id="UP000193719"/>
    </source>
</evidence>
<sequence>LCYFPLLIIFIWDRVYYIIKKKGNEPKYYFISLKPEKCLHHKSYTCNCKITQKDNFLIANYIIFYRFYYNIIIYSHGNIKNVIKEKKELLKFIIE</sequence>
<dbReference type="OrthoDB" id="10548793at2759"/>
<protein>
    <submittedName>
        <fullName evidence="1">Uncharacterized protein</fullName>
    </submittedName>
</protein>
<feature type="non-terminal residue" evidence="1">
    <location>
        <position position="1"/>
    </location>
</feature>
<proteinExistence type="predicted"/>
<dbReference type="AlphaFoldDB" id="A0A1Y1VHU2"/>
<reference evidence="1 2" key="2">
    <citation type="submission" date="2016-08" db="EMBL/GenBank/DDBJ databases">
        <title>Pervasive Adenine N6-methylation of Active Genes in Fungi.</title>
        <authorList>
            <consortium name="DOE Joint Genome Institute"/>
            <person name="Mondo S.J."/>
            <person name="Dannebaum R.O."/>
            <person name="Kuo R.C."/>
            <person name="Labutti K."/>
            <person name="Haridas S."/>
            <person name="Kuo A."/>
            <person name="Salamov A."/>
            <person name="Ahrendt S.R."/>
            <person name="Lipzen A."/>
            <person name="Sullivan W."/>
            <person name="Andreopoulos W.B."/>
            <person name="Clum A."/>
            <person name="Lindquist E."/>
            <person name="Daum C."/>
            <person name="Ramamoorthy G.K."/>
            <person name="Gryganskyi A."/>
            <person name="Culley D."/>
            <person name="Magnuson J.K."/>
            <person name="James T.Y."/>
            <person name="O'Malley M.A."/>
            <person name="Stajich J.E."/>
            <person name="Spatafora J.W."/>
            <person name="Visel A."/>
            <person name="Grigoriev I.V."/>
        </authorList>
    </citation>
    <scope>NUCLEOTIDE SEQUENCE [LARGE SCALE GENOMIC DNA]</scope>
    <source>
        <strain evidence="2">finn</strain>
    </source>
</reference>
<accession>A0A1Y1VHU2</accession>
<gene>
    <name evidence="1" type="ORF">BCR36DRAFT_280467</name>
</gene>
<reference evidence="1 2" key="1">
    <citation type="submission" date="2016-08" db="EMBL/GenBank/DDBJ databases">
        <title>Genomes of anaerobic fungi encode conserved fungal cellulosomes for biomass hydrolysis.</title>
        <authorList>
            <consortium name="DOE Joint Genome Institute"/>
            <person name="Haitjema C.H."/>
            <person name="Gilmore S.P."/>
            <person name="Henske J.K."/>
            <person name="Solomon K.V."/>
            <person name="De Groot R."/>
            <person name="Kuo A."/>
            <person name="Mondo S.J."/>
            <person name="Salamov A.A."/>
            <person name="Labutti K."/>
            <person name="Zhao Z."/>
            <person name="Chiniquy J."/>
            <person name="Barry K."/>
            <person name="Brewer H.M."/>
            <person name="Purvine S.O."/>
            <person name="Wright A.T."/>
            <person name="Boxma B."/>
            <person name="Van Alen T."/>
            <person name="Hackstein J.H."/>
            <person name="Baker S.E."/>
            <person name="Grigoriev I.V."/>
            <person name="O'Malley M.A."/>
        </authorList>
    </citation>
    <scope>NUCLEOTIDE SEQUENCE [LARGE SCALE GENOMIC DNA]</scope>
    <source>
        <strain evidence="2">finn</strain>
    </source>
</reference>
<dbReference type="EMBL" id="MCFH01000008">
    <property type="protein sequence ID" value="ORX55893.1"/>
    <property type="molecule type" value="Genomic_DNA"/>
</dbReference>
<comment type="caution">
    <text evidence="1">The sequence shown here is derived from an EMBL/GenBank/DDBJ whole genome shotgun (WGS) entry which is preliminary data.</text>
</comment>
<organism evidence="1 2">
    <name type="scientific">Piromyces finnis</name>
    <dbReference type="NCBI Taxonomy" id="1754191"/>
    <lineage>
        <taxon>Eukaryota</taxon>
        <taxon>Fungi</taxon>
        <taxon>Fungi incertae sedis</taxon>
        <taxon>Chytridiomycota</taxon>
        <taxon>Chytridiomycota incertae sedis</taxon>
        <taxon>Neocallimastigomycetes</taxon>
        <taxon>Neocallimastigales</taxon>
        <taxon>Neocallimastigaceae</taxon>
        <taxon>Piromyces</taxon>
    </lineage>
</organism>
<name>A0A1Y1VHU2_9FUNG</name>
<evidence type="ECO:0000313" key="1">
    <source>
        <dbReference type="EMBL" id="ORX55893.1"/>
    </source>
</evidence>
<keyword evidence="2" id="KW-1185">Reference proteome</keyword>